<feature type="non-terminal residue" evidence="11">
    <location>
        <position position="582"/>
    </location>
</feature>
<dbReference type="NCBIfam" id="TIGR00805">
    <property type="entry name" value="oat"/>
    <property type="match status" value="1"/>
</dbReference>
<feature type="domain" description="Major facilitator superfamily (MFS) profile" evidence="9">
    <location>
        <begin position="19"/>
        <end position="582"/>
    </location>
</feature>
<dbReference type="Pfam" id="PF03137">
    <property type="entry name" value="OATP"/>
    <property type="match status" value="1"/>
</dbReference>
<dbReference type="InParanoid" id="A7S542"/>
<feature type="transmembrane region" description="Helical" evidence="8">
    <location>
        <begin position="518"/>
        <end position="537"/>
    </location>
</feature>
<feature type="transmembrane region" description="Helical" evidence="8">
    <location>
        <begin position="327"/>
        <end position="348"/>
    </location>
</feature>
<keyword evidence="8" id="KW-0813">Transport</keyword>
<evidence type="ECO:0000256" key="3">
    <source>
        <dbReference type="ARBA" id="ARBA00022475"/>
    </source>
</evidence>
<dbReference type="AlphaFoldDB" id="A7S542"/>
<dbReference type="GO" id="GO:0022857">
    <property type="term" value="F:transmembrane transporter activity"/>
    <property type="evidence" value="ECO:0007669"/>
    <property type="project" value="InterPro"/>
</dbReference>
<dbReference type="SUPFAM" id="SSF103473">
    <property type="entry name" value="MFS general substrate transporter"/>
    <property type="match status" value="1"/>
</dbReference>
<reference evidence="11 12" key="1">
    <citation type="journal article" date="2007" name="Science">
        <title>Sea anemone genome reveals ancestral eumetazoan gene repertoire and genomic organization.</title>
        <authorList>
            <person name="Putnam N.H."/>
            <person name="Srivastava M."/>
            <person name="Hellsten U."/>
            <person name="Dirks B."/>
            <person name="Chapman J."/>
            <person name="Salamov A."/>
            <person name="Terry A."/>
            <person name="Shapiro H."/>
            <person name="Lindquist E."/>
            <person name="Kapitonov V.V."/>
            <person name="Jurka J."/>
            <person name="Genikhovich G."/>
            <person name="Grigoriev I.V."/>
            <person name="Lucas S.M."/>
            <person name="Steele R.E."/>
            <person name="Finnerty J.R."/>
            <person name="Technau U."/>
            <person name="Martindale M.Q."/>
            <person name="Rokhsar D.S."/>
        </authorList>
    </citation>
    <scope>NUCLEOTIDE SEQUENCE [LARGE SCALE GENOMIC DNA]</scope>
    <source>
        <strain evidence="12">CH2 X CH6</strain>
    </source>
</reference>
<feature type="transmembrane region" description="Helical" evidence="8">
    <location>
        <begin position="289"/>
        <end position="312"/>
    </location>
</feature>
<evidence type="ECO:0000259" key="9">
    <source>
        <dbReference type="PROSITE" id="PS50850"/>
    </source>
</evidence>
<feature type="transmembrane region" description="Helical" evidence="8">
    <location>
        <begin position="179"/>
        <end position="204"/>
    </location>
</feature>
<dbReference type="InterPro" id="IPR020846">
    <property type="entry name" value="MFS_dom"/>
</dbReference>
<keyword evidence="7" id="KW-1015">Disulfide bond</keyword>
<sequence>GWLAFRPKWLKLLNSPKWFLFFLVMYFFTQSIVVNGVYSVSISTIEKRYGYSSSLTGFLTSSFDIAALVLTPLVSFLGARRKKPVWCGVGLLTMGIGMLIFFLPHVFSGRYEAESESGLSTGLCNSTSVNSCEYTSGNKGYVPLFVLGMLVMGSGATPMIALGIPYMDENVKAKASPMYVGIFYASGLLGAGVGFIVSGKFLAIYVDIGVETSLTPTDERWIGAWWLGFVICGTLCIFWSIWLFGYPKRIPGRNDFEKPPSKRETTDVDELAKEMSQLLGATKDLLKNVAYVFTTLSVCMDAFLVAGFIAFAPKILQSQFSLPASKISILFGLTVIPGAVSGNLSGAYINKRLRLSMTGAALMCMIGATASALGTIPLLASCTSTTVAGVKVPYINSSSLGLQDSCNAHCACSAVPYSPVCSNDVTYFSPCHAGCLTQINGSLAECSCLLPSSSRDIITMGKCRFSCGYKYGILLGAVFLFGFFTFMNMTPATIVTLRCLPVDRRTYGLGFQMTMTRLLGAIPGPIAFGTLIDWNCILWDRGCDGHGNCLEYNNTQLAYTVFGLCFVCKLVTTLSYFVAFVY</sequence>
<protein>
    <recommendedName>
        <fullName evidence="8">Solute carrier organic anion transporter family member</fullName>
    </recommendedName>
</protein>
<keyword evidence="4 8" id="KW-0812">Transmembrane</keyword>
<dbReference type="PROSITE" id="PS50850">
    <property type="entry name" value="MFS"/>
    <property type="match status" value="1"/>
</dbReference>
<dbReference type="Gene3D" id="1.20.1250.20">
    <property type="entry name" value="MFS general substrate transporter like domains"/>
    <property type="match status" value="1"/>
</dbReference>
<feature type="transmembrane region" description="Helical" evidence="8">
    <location>
        <begin position="224"/>
        <end position="244"/>
    </location>
</feature>
<evidence type="ECO:0000313" key="12">
    <source>
        <dbReference type="Proteomes" id="UP000001593"/>
    </source>
</evidence>
<feature type="transmembrane region" description="Helical" evidence="8">
    <location>
        <begin position="557"/>
        <end position="581"/>
    </location>
</feature>
<dbReference type="PROSITE" id="PS51465">
    <property type="entry name" value="KAZAL_2"/>
    <property type="match status" value="1"/>
</dbReference>
<feature type="domain" description="Kazal-like" evidence="10">
    <location>
        <begin position="400"/>
        <end position="450"/>
    </location>
</feature>
<dbReference type="PhylomeDB" id="A7S542"/>
<feature type="transmembrane region" description="Helical" evidence="8">
    <location>
        <begin position="58"/>
        <end position="78"/>
    </location>
</feature>
<dbReference type="OMA" id="EWFILAS"/>
<evidence type="ECO:0000256" key="2">
    <source>
        <dbReference type="ARBA" id="ARBA00009657"/>
    </source>
</evidence>
<evidence type="ECO:0000256" key="1">
    <source>
        <dbReference type="ARBA" id="ARBA00004651"/>
    </source>
</evidence>
<keyword evidence="3" id="KW-1003">Cell membrane</keyword>
<gene>
    <name evidence="11" type="ORF">NEMVEDRAFT_v1g31122</name>
</gene>
<dbReference type="eggNOG" id="KOG3626">
    <property type="taxonomic scope" value="Eukaryota"/>
</dbReference>
<keyword evidence="8" id="KW-0406">Ion transport</keyword>
<keyword evidence="6 8" id="KW-0472">Membrane</keyword>
<feature type="non-terminal residue" evidence="11">
    <location>
        <position position="1"/>
    </location>
</feature>
<evidence type="ECO:0000313" key="11">
    <source>
        <dbReference type="EMBL" id="EDO41176.1"/>
    </source>
</evidence>
<accession>A7S542</accession>
<evidence type="ECO:0000256" key="8">
    <source>
        <dbReference type="RuleBase" id="RU362056"/>
    </source>
</evidence>
<feature type="transmembrane region" description="Helical" evidence="8">
    <location>
        <begin position="85"/>
        <end position="107"/>
    </location>
</feature>
<dbReference type="InterPro" id="IPR004156">
    <property type="entry name" value="OATP"/>
</dbReference>
<keyword evidence="5 8" id="KW-1133">Transmembrane helix</keyword>
<feature type="transmembrane region" description="Helical" evidence="8">
    <location>
        <begin position="360"/>
        <end position="380"/>
    </location>
</feature>
<feature type="transmembrane region" description="Helical" evidence="8">
    <location>
        <begin position="144"/>
        <end position="167"/>
    </location>
</feature>
<dbReference type="Proteomes" id="UP000001593">
    <property type="component" value="Unassembled WGS sequence"/>
</dbReference>
<dbReference type="GO" id="GO:0006811">
    <property type="term" value="P:monoatomic ion transport"/>
    <property type="evidence" value="ECO:0007669"/>
    <property type="project" value="UniProtKB-KW"/>
</dbReference>
<evidence type="ECO:0000256" key="7">
    <source>
        <dbReference type="ARBA" id="ARBA00023157"/>
    </source>
</evidence>
<keyword evidence="12" id="KW-1185">Reference proteome</keyword>
<dbReference type="HOGENOM" id="CLU_008954_1_2_1"/>
<dbReference type="Pfam" id="PF07648">
    <property type="entry name" value="Kazal_2"/>
    <property type="match status" value="1"/>
</dbReference>
<comment type="similarity">
    <text evidence="2 8">Belongs to the organo anion transporter (TC 2.A.60) family.</text>
</comment>
<dbReference type="InterPro" id="IPR036259">
    <property type="entry name" value="MFS_trans_sf"/>
</dbReference>
<evidence type="ECO:0000256" key="4">
    <source>
        <dbReference type="ARBA" id="ARBA00022692"/>
    </source>
</evidence>
<feature type="transmembrane region" description="Helical" evidence="8">
    <location>
        <begin position="471"/>
        <end position="497"/>
    </location>
</feature>
<proteinExistence type="inferred from homology"/>
<dbReference type="EMBL" id="DS469581">
    <property type="protein sequence ID" value="EDO41176.1"/>
    <property type="molecule type" value="Genomic_DNA"/>
</dbReference>
<name>A7S542_NEMVE</name>
<dbReference type="GO" id="GO:0005886">
    <property type="term" value="C:plasma membrane"/>
    <property type="evidence" value="ECO:0007669"/>
    <property type="project" value="UniProtKB-SubCell"/>
</dbReference>
<dbReference type="PANTHER" id="PTHR11388:SF100">
    <property type="entry name" value="SOLUTE CARRIER ORGANIC ANION TRANSPORTER FAMILY MEMBER 4A1"/>
    <property type="match status" value="1"/>
</dbReference>
<evidence type="ECO:0000256" key="6">
    <source>
        <dbReference type="ARBA" id="ARBA00023136"/>
    </source>
</evidence>
<comment type="subcellular location">
    <subcellularLocation>
        <location evidence="1 8">Cell membrane</location>
        <topology evidence="1 8">Multi-pass membrane protein</topology>
    </subcellularLocation>
</comment>
<organism evidence="11 12">
    <name type="scientific">Nematostella vectensis</name>
    <name type="common">Starlet sea anemone</name>
    <dbReference type="NCBI Taxonomy" id="45351"/>
    <lineage>
        <taxon>Eukaryota</taxon>
        <taxon>Metazoa</taxon>
        <taxon>Cnidaria</taxon>
        <taxon>Anthozoa</taxon>
        <taxon>Hexacorallia</taxon>
        <taxon>Actiniaria</taxon>
        <taxon>Edwardsiidae</taxon>
        <taxon>Nematostella</taxon>
    </lineage>
</organism>
<feature type="transmembrane region" description="Helical" evidence="8">
    <location>
        <begin position="18"/>
        <end position="38"/>
    </location>
</feature>
<evidence type="ECO:0000256" key="5">
    <source>
        <dbReference type="ARBA" id="ARBA00022989"/>
    </source>
</evidence>
<evidence type="ECO:0000259" key="10">
    <source>
        <dbReference type="PROSITE" id="PS51465"/>
    </source>
</evidence>
<dbReference type="PANTHER" id="PTHR11388">
    <property type="entry name" value="ORGANIC ANION TRANSPORTER"/>
    <property type="match status" value="1"/>
</dbReference>
<dbReference type="InterPro" id="IPR002350">
    <property type="entry name" value="Kazal_dom"/>
</dbReference>